<accession>A0A822YNA5</accession>
<name>A0A822YNA5_NELNU</name>
<comment type="caution">
    <text evidence="1">The sequence shown here is derived from an EMBL/GenBank/DDBJ whole genome shotgun (WGS) entry which is preliminary data.</text>
</comment>
<reference evidence="1 4" key="1">
    <citation type="journal article" date="2020" name="Mol. Biol. Evol.">
        <title>Distinct Expression and Methylation Patterns for Genes with Different Fates following a Single Whole-Genome Duplication in Flowering Plants.</title>
        <authorList>
            <person name="Shi T."/>
            <person name="Rahmani R.S."/>
            <person name="Gugger P.F."/>
            <person name="Wang M."/>
            <person name="Li H."/>
            <person name="Zhang Y."/>
            <person name="Li Z."/>
            <person name="Wang Q."/>
            <person name="Van de Peer Y."/>
            <person name="Marchal K."/>
            <person name="Chen J."/>
        </authorList>
    </citation>
    <scope>NUCLEOTIDE SEQUENCE [LARGE SCALE GENOMIC DNA]</scope>
    <source>
        <tissue evidence="1">Leaf</tissue>
    </source>
</reference>
<evidence type="ECO:0000313" key="1">
    <source>
        <dbReference type="EMBL" id="DAD33987.1"/>
    </source>
</evidence>
<organism evidence="1 4">
    <name type="scientific">Nelumbo nucifera</name>
    <name type="common">Sacred lotus</name>
    <dbReference type="NCBI Taxonomy" id="4432"/>
    <lineage>
        <taxon>Eukaryota</taxon>
        <taxon>Viridiplantae</taxon>
        <taxon>Streptophyta</taxon>
        <taxon>Embryophyta</taxon>
        <taxon>Tracheophyta</taxon>
        <taxon>Spermatophyta</taxon>
        <taxon>Magnoliopsida</taxon>
        <taxon>Proteales</taxon>
        <taxon>Nelumbonaceae</taxon>
        <taxon>Nelumbo</taxon>
    </lineage>
</organism>
<dbReference type="EMBL" id="DUZY01000004">
    <property type="protein sequence ID" value="DAD37178.1"/>
    <property type="molecule type" value="Genomic_DNA"/>
</dbReference>
<dbReference type="EMBL" id="DUZY01000004">
    <property type="protein sequence ID" value="DAD33987.1"/>
    <property type="molecule type" value="Genomic_DNA"/>
</dbReference>
<keyword evidence="4" id="KW-1185">Reference proteome</keyword>
<dbReference type="AlphaFoldDB" id="A0A822YNA5"/>
<evidence type="ECO:0000313" key="2">
    <source>
        <dbReference type="EMBL" id="DAD33988.1"/>
    </source>
</evidence>
<evidence type="ECO:0000313" key="4">
    <source>
        <dbReference type="Proteomes" id="UP000607653"/>
    </source>
</evidence>
<dbReference type="EMBL" id="DUZY01000004">
    <property type="protein sequence ID" value="DAD33988.1"/>
    <property type="molecule type" value="Genomic_DNA"/>
</dbReference>
<gene>
    <name evidence="1" type="ORF">HUJ06_004627</name>
    <name evidence="2" type="ORF">HUJ06_004628</name>
    <name evidence="3" type="ORF">HUJ06_007819</name>
</gene>
<dbReference type="Proteomes" id="UP000607653">
    <property type="component" value="Unassembled WGS sequence"/>
</dbReference>
<proteinExistence type="predicted"/>
<sequence>MRCETVCNYMFENTTQILTNRLKSF</sequence>
<evidence type="ECO:0000313" key="3">
    <source>
        <dbReference type="EMBL" id="DAD37178.1"/>
    </source>
</evidence>
<protein>
    <submittedName>
        <fullName evidence="1">Uncharacterized protein</fullName>
    </submittedName>
</protein>